<feature type="compositionally biased region" description="Basic and acidic residues" evidence="1">
    <location>
        <begin position="97"/>
        <end position="113"/>
    </location>
</feature>
<keyword evidence="2" id="KW-0812">Transmembrane</keyword>
<dbReference type="Proteomes" id="UP000000763">
    <property type="component" value="Chromosome 6"/>
</dbReference>
<reference evidence="5" key="3">
    <citation type="journal article" date="2005" name="Nature">
        <title>The map-based sequence of the rice genome.</title>
        <authorList>
            <consortium name="International rice genome sequencing project (IRGSP)"/>
            <person name="Matsumoto T."/>
            <person name="Wu J."/>
            <person name="Kanamori H."/>
            <person name="Katayose Y."/>
            <person name="Fujisawa M."/>
            <person name="Namiki N."/>
            <person name="Mizuno H."/>
            <person name="Yamamoto K."/>
            <person name="Antonio B.A."/>
            <person name="Baba T."/>
            <person name="Sakata K."/>
            <person name="Nagamura Y."/>
            <person name="Aoki H."/>
            <person name="Arikawa K."/>
            <person name="Arita K."/>
            <person name="Bito T."/>
            <person name="Chiden Y."/>
            <person name="Fujitsuka N."/>
            <person name="Fukunaka R."/>
            <person name="Hamada M."/>
            <person name="Harada C."/>
            <person name="Hayashi A."/>
            <person name="Hijishita S."/>
            <person name="Honda M."/>
            <person name="Hosokawa S."/>
            <person name="Ichikawa Y."/>
            <person name="Idonuma A."/>
            <person name="Iijima M."/>
            <person name="Ikeda M."/>
            <person name="Ikeno M."/>
            <person name="Ito K."/>
            <person name="Ito S."/>
            <person name="Ito T."/>
            <person name="Ito Y."/>
            <person name="Ito Y."/>
            <person name="Iwabuchi A."/>
            <person name="Kamiya K."/>
            <person name="Karasawa W."/>
            <person name="Kurita K."/>
            <person name="Katagiri S."/>
            <person name="Kikuta A."/>
            <person name="Kobayashi H."/>
            <person name="Kobayashi N."/>
            <person name="Machita K."/>
            <person name="Maehara T."/>
            <person name="Masukawa M."/>
            <person name="Mizubayashi T."/>
            <person name="Mukai Y."/>
            <person name="Nagasaki H."/>
            <person name="Nagata Y."/>
            <person name="Naito S."/>
            <person name="Nakashima M."/>
            <person name="Nakama Y."/>
            <person name="Nakamichi Y."/>
            <person name="Nakamura M."/>
            <person name="Meguro A."/>
            <person name="Negishi M."/>
            <person name="Ohta I."/>
            <person name="Ohta T."/>
            <person name="Okamoto M."/>
            <person name="Ono N."/>
            <person name="Saji S."/>
            <person name="Sakaguchi M."/>
            <person name="Sakai K."/>
            <person name="Shibata M."/>
            <person name="Shimokawa T."/>
            <person name="Song J."/>
            <person name="Takazaki Y."/>
            <person name="Terasawa K."/>
            <person name="Tsugane M."/>
            <person name="Tsuji K."/>
            <person name="Ueda S."/>
            <person name="Waki K."/>
            <person name="Yamagata H."/>
            <person name="Yamamoto M."/>
            <person name="Yamamoto S."/>
            <person name="Yamane H."/>
            <person name="Yoshiki S."/>
            <person name="Yoshihara R."/>
            <person name="Yukawa K."/>
            <person name="Zhong H."/>
            <person name="Yano M."/>
            <person name="Yuan Q."/>
            <person name="Ouyang S."/>
            <person name="Liu J."/>
            <person name="Jones K.M."/>
            <person name="Gansberger K."/>
            <person name="Moffat K."/>
            <person name="Hill J."/>
            <person name="Bera J."/>
            <person name="Fadrosh D."/>
            <person name="Jin S."/>
            <person name="Johri S."/>
            <person name="Kim M."/>
            <person name="Overton L."/>
            <person name="Reardon M."/>
            <person name="Tsitrin T."/>
            <person name="Vuong H."/>
            <person name="Weaver B."/>
            <person name="Ciecko A."/>
            <person name="Tallon L."/>
            <person name="Jackson J."/>
            <person name="Pai G."/>
            <person name="Aken S.V."/>
            <person name="Utterback T."/>
            <person name="Reidmuller S."/>
            <person name="Feldblyum T."/>
            <person name="Hsiao J."/>
            <person name="Zismann V."/>
            <person name="Iobst S."/>
            <person name="de Vazeille A.R."/>
            <person name="Buell C.R."/>
            <person name="Ying K."/>
            <person name="Li Y."/>
            <person name="Lu T."/>
            <person name="Huang Y."/>
            <person name="Zhao Q."/>
            <person name="Feng Q."/>
            <person name="Zhang L."/>
            <person name="Zhu J."/>
            <person name="Weng Q."/>
            <person name="Mu J."/>
            <person name="Lu Y."/>
            <person name="Fan D."/>
            <person name="Liu Y."/>
            <person name="Guan J."/>
            <person name="Zhang Y."/>
            <person name="Yu S."/>
            <person name="Liu X."/>
            <person name="Zhang Y."/>
            <person name="Hong G."/>
            <person name="Han B."/>
            <person name="Choisne N."/>
            <person name="Demange N."/>
            <person name="Orjeda G."/>
            <person name="Samain S."/>
            <person name="Cattolico L."/>
            <person name="Pelletier E."/>
            <person name="Couloux A."/>
            <person name="Segurens B."/>
            <person name="Wincker P."/>
            <person name="D'Hont A."/>
            <person name="Scarpelli C."/>
            <person name="Weissenbach J."/>
            <person name="Salanoubat M."/>
            <person name="Quetier F."/>
            <person name="Yu Y."/>
            <person name="Kim H.R."/>
            <person name="Rambo T."/>
            <person name="Currie J."/>
            <person name="Collura K."/>
            <person name="Luo M."/>
            <person name="Yang T."/>
            <person name="Ammiraju J.S.S."/>
            <person name="Engler F."/>
            <person name="Soderlund C."/>
            <person name="Wing R.A."/>
            <person name="Palmer L.E."/>
            <person name="de la Bastide M."/>
            <person name="Spiegel L."/>
            <person name="Nascimento L."/>
            <person name="Zutavern T."/>
            <person name="O'Shaughnessy A."/>
            <person name="Dike S."/>
            <person name="Dedhia N."/>
            <person name="Preston R."/>
            <person name="Balija V."/>
            <person name="McCombie W.R."/>
            <person name="Chow T."/>
            <person name="Chen H."/>
            <person name="Chung M."/>
            <person name="Chen C."/>
            <person name="Shaw J."/>
            <person name="Wu H."/>
            <person name="Hsiao K."/>
            <person name="Chao Y."/>
            <person name="Chu M."/>
            <person name="Cheng C."/>
            <person name="Hour A."/>
            <person name="Lee P."/>
            <person name="Lin S."/>
            <person name="Lin Y."/>
            <person name="Liou J."/>
            <person name="Liu S."/>
            <person name="Hsing Y."/>
            <person name="Raghuvanshi S."/>
            <person name="Mohanty A."/>
            <person name="Bharti A.K."/>
            <person name="Gaur A."/>
            <person name="Gupta V."/>
            <person name="Kumar D."/>
            <person name="Ravi V."/>
            <person name="Vij S."/>
            <person name="Kapur A."/>
            <person name="Khurana P."/>
            <person name="Khurana P."/>
            <person name="Khurana J.P."/>
            <person name="Tyagi A.K."/>
            <person name="Gaikwad K."/>
            <person name="Singh A."/>
            <person name="Dalal V."/>
            <person name="Srivastava S."/>
            <person name="Dixit A."/>
            <person name="Pal A.K."/>
            <person name="Ghazi I.A."/>
            <person name="Yadav M."/>
            <person name="Pandit A."/>
            <person name="Bhargava A."/>
            <person name="Sureshbabu K."/>
            <person name="Batra K."/>
            <person name="Sharma T.R."/>
            <person name="Mohapatra T."/>
            <person name="Singh N.K."/>
            <person name="Messing J."/>
            <person name="Nelson A.B."/>
            <person name="Fuks G."/>
            <person name="Kavchok S."/>
            <person name="Keizer G."/>
            <person name="Linton E."/>
            <person name="Llaca V."/>
            <person name="Song R."/>
            <person name="Tanyolac B."/>
            <person name="Young S."/>
            <person name="Ho-Il K."/>
            <person name="Hahn J.H."/>
            <person name="Sangsakoo G."/>
            <person name="Vanavichit A."/>
            <person name="de Mattos Luiz.A.T."/>
            <person name="Zimmer P.D."/>
            <person name="Malone G."/>
            <person name="Dellagostin O."/>
            <person name="de Oliveira A.C."/>
            <person name="Bevan M."/>
            <person name="Bancroft I."/>
            <person name="Minx P."/>
            <person name="Cordum H."/>
            <person name="Wilson R."/>
            <person name="Cheng Z."/>
            <person name="Jin W."/>
            <person name="Jiang J."/>
            <person name="Leong S.A."/>
            <person name="Iwama H."/>
            <person name="Gojobori T."/>
            <person name="Itoh T."/>
            <person name="Niimura Y."/>
            <person name="Fujii Y."/>
            <person name="Habara T."/>
            <person name="Sakai H."/>
            <person name="Sato Y."/>
            <person name="Wilson G."/>
            <person name="Kumar K."/>
            <person name="McCouch S."/>
            <person name="Juretic N."/>
            <person name="Hoen D."/>
            <person name="Wright S."/>
            <person name="Bruskiewich R."/>
            <person name="Bureau T."/>
            <person name="Miyao A."/>
            <person name="Hirochika H."/>
            <person name="Nishikawa T."/>
            <person name="Kadowaki K."/>
            <person name="Sugiura M."/>
            <person name="Burr B."/>
            <person name="Sasaki T."/>
        </authorList>
    </citation>
    <scope>NUCLEOTIDE SEQUENCE [LARGE SCALE GENOMIC DNA]</scope>
    <source>
        <strain evidence="5">cv. Nipponbare</strain>
    </source>
</reference>
<evidence type="ECO:0000313" key="4">
    <source>
        <dbReference type="EMBL" id="BAD37923.1"/>
    </source>
</evidence>
<evidence type="ECO:0000256" key="2">
    <source>
        <dbReference type="SAM" id="Phobius"/>
    </source>
</evidence>
<dbReference type="EMBL" id="AP004785">
    <property type="protein sequence ID" value="BAD37782.1"/>
    <property type="molecule type" value="Genomic_DNA"/>
</dbReference>
<reference evidence="3" key="1">
    <citation type="submission" date="2002-02" db="EMBL/GenBank/DDBJ databases">
        <title>Oryza sativa nipponbare(GA3) genomic DNA, chromosome 6, BAC clone:OSJNBb0061B07.</title>
        <authorList>
            <person name="Sasaki T."/>
            <person name="Matsumoto T."/>
            <person name="Yamamoto K."/>
        </authorList>
    </citation>
    <scope>NUCLEOTIDE SEQUENCE</scope>
</reference>
<name>Q67V96_ORYSJ</name>
<feature type="region of interest" description="Disordered" evidence="1">
    <location>
        <begin position="92"/>
        <end position="128"/>
    </location>
</feature>
<dbReference type="EMBL" id="AP005170">
    <property type="protein sequence ID" value="BAD37923.1"/>
    <property type="molecule type" value="Genomic_DNA"/>
</dbReference>
<proteinExistence type="predicted"/>
<feature type="region of interest" description="Disordered" evidence="1">
    <location>
        <begin position="21"/>
        <end position="45"/>
    </location>
</feature>
<organism evidence="4 5">
    <name type="scientific">Oryza sativa subsp. japonica</name>
    <name type="common">Rice</name>
    <dbReference type="NCBI Taxonomy" id="39947"/>
    <lineage>
        <taxon>Eukaryota</taxon>
        <taxon>Viridiplantae</taxon>
        <taxon>Streptophyta</taxon>
        <taxon>Embryophyta</taxon>
        <taxon>Tracheophyta</taxon>
        <taxon>Spermatophyta</taxon>
        <taxon>Magnoliopsida</taxon>
        <taxon>Liliopsida</taxon>
        <taxon>Poales</taxon>
        <taxon>Poaceae</taxon>
        <taxon>BOP clade</taxon>
        <taxon>Oryzoideae</taxon>
        <taxon>Oryzeae</taxon>
        <taxon>Oryzinae</taxon>
        <taxon>Oryza</taxon>
        <taxon>Oryza sativa</taxon>
    </lineage>
</organism>
<protein>
    <submittedName>
        <fullName evidence="4">Uncharacterized protein</fullName>
    </submittedName>
</protein>
<evidence type="ECO:0000256" key="1">
    <source>
        <dbReference type="SAM" id="MobiDB-lite"/>
    </source>
</evidence>
<sequence length="128" mass="12373">MYLVGQAGIAVAEDGAGELVGGGGGRVDGESAAEGGGPGSGGRATEANINRSWHGFYVAAALFGGGFYVAAALFGGGFYVAAALFGGEVDGGGGGRGGEHAAEVERTAEERGHHGWGGEVRGEDMGGG</sequence>
<reference evidence="5" key="4">
    <citation type="journal article" date="2008" name="Nucleic Acids Res.">
        <title>The rice annotation project database (RAP-DB): 2008 update.</title>
        <authorList>
            <consortium name="The rice annotation project (RAP)"/>
        </authorList>
    </citation>
    <scope>GENOME REANNOTATION</scope>
    <source>
        <strain evidence="5">cv. Nipponbare</strain>
    </source>
</reference>
<gene>
    <name evidence="4" type="ORF">OSJNBa0080E19.16</name>
    <name evidence="3" type="ORF">OSJNBb0061B07.31</name>
</gene>
<reference evidence="4" key="2">
    <citation type="submission" date="2002-05" db="EMBL/GenBank/DDBJ databases">
        <title>Oryza sativa nipponbare(GA3) genomic DNA, chromosome 6, BAC clone:OSJNBa0080E19.</title>
        <authorList>
            <person name="Sasaki T."/>
            <person name="Matsumoto T."/>
            <person name="Katayose Y."/>
        </authorList>
    </citation>
    <scope>NUCLEOTIDE SEQUENCE</scope>
</reference>
<evidence type="ECO:0000313" key="3">
    <source>
        <dbReference type="EMBL" id="BAD37782.1"/>
    </source>
</evidence>
<keyword evidence="2" id="KW-1133">Transmembrane helix</keyword>
<accession>Q67V96</accession>
<feature type="transmembrane region" description="Helical" evidence="2">
    <location>
        <begin position="56"/>
        <end position="81"/>
    </location>
</feature>
<keyword evidence="2" id="KW-0472">Membrane</keyword>
<dbReference type="AlphaFoldDB" id="Q67V96"/>
<evidence type="ECO:0000313" key="5">
    <source>
        <dbReference type="Proteomes" id="UP000000763"/>
    </source>
</evidence>